<organism evidence="2">
    <name type="scientific">Arundo donax</name>
    <name type="common">Giant reed</name>
    <name type="synonym">Donax arundinaceus</name>
    <dbReference type="NCBI Taxonomy" id="35708"/>
    <lineage>
        <taxon>Eukaryota</taxon>
        <taxon>Viridiplantae</taxon>
        <taxon>Streptophyta</taxon>
        <taxon>Embryophyta</taxon>
        <taxon>Tracheophyta</taxon>
        <taxon>Spermatophyta</taxon>
        <taxon>Magnoliopsida</taxon>
        <taxon>Liliopsida</taxon>
        <taxon>Poales</taxon>
        <taxon>Poaceae</taxon>
        <taxon>PACMAD clade</taxon>
        <taxon>Arundinoideae</taxon>
        <taxon>Arundineae</taxon>
        <taxon>Arundo</taxon>
    </lineage>
</organism>
<name>A0A0A9EGF2_ARUDO</name>
<feature type="region of interest" description="Disordered" evidence="1">
    <location>
        <begin position="1"/>
        <end position="73"/>
    </location>
</feature>
<evidence type="ECO:0000256" key="1">
    <source>
        <dbReference type="SAM" id="MobiDB-lite"/>
    </source>
</evidence>
<protein>
    <submittedName>
        <fullName evidence="2">Uncharacterized protein</fullName>
    </submittedName>
</protein>
<dbReference type="AlphaFoldDB" id="A0A0A9EGF2"/>
<sequence>MLAHRGAPIPTPEPPHHPLHSAPPAHEHQTTEHAKRRKRTRGELPIRARKGVRERRGPREIESDEEAERGWAG</sequence>
<dbReference type="EMBL" id="GBRH01198764">
    <property type="protein sequence ID" value="JAD99131.1"/>
    <property type="molecule type" value="Transcribed_RNA"/>
</dbReference>
<accession>A0A0A9EGF2</accession>
<evidence type="ECO:0000313" key="2">
    <source>
        <dbReference type="EMBL" id="JAD99131.1"/>
    </source>
</evidence>
<proteinExistence type="predicted"/>
<reference evidence="2" key="2">
    <citation type="journal article" date="2015" name="Data Brief">
        <title>Shoot transcriptome of the giant reed, Arundo donax.</title>
        <authorList>
            <person name="Barrero R.A."/>
            <person name="Guerrero F.D."/>
            <person name="Moolhuijzen P."/>
            <person name="Goolsby J.A."/>
            <person name="Tidwell J."/>
            <person name="Bellgard S.E."/>
            <person name="Bellgard M.I."/>
        </authorList>
    </citation>
    <scope>NUCLEOTIDE SEQUENCE</scope>
    <source>
        <tissue evidence="2">Shoot tissue taken approximately 20 cm above the soil surface</tissue>
    </source>
</reference>
<reference evidence="2" key="1">
    <citation type="submission" date="2014-09" db="EMBL/GenBank/DDBJ databases">
        <authorList>
            <person name="Magalhaes I.L.F."/>
            <person name="Oliveira U."/>
            <person name="Santos F.R."/>
            <person name="Vidigal T.H.D.A."/>
            <person name="Brescovit A.D."/>
            <person name="Santos A.J."/>
        </authorList>
    </citation>
    <scope>NUCLEOTIDE SEQUENCE</scope>
    <source>
        <tissue evidence="2">Shoot tissue taken approximately 20 cm above the soil surface</tissue>
    </source>
</reference>